<dbReference type="RefSeq" id="WP_167146779.1">
    <property type="nucleotide sequence ID" value="NZ_JAAMOX010000001.1"/>
</dbReference>
<name>A0A7X5QYJ4_9MICO</name>
<protein>
    <recommendedName>
        <fullName evidence="2">Ferritin-like domain-containing protein</fullName>
    </recommendedName>
</protein>
<organism evidence="3 4">
    <name type="scientific">Lysinibacter cavernae</name>
    <dbReference type="NCBI Taxonomy" id="1640652"/>
    <lineage>
        <taxon>Bacteria</taxon>
        <taxon>Bacillati</taxon>
        <taxon>Actinomycetota</taxon>
        <taxon>Actinomycetes</taxon>
        <taxon>Micrococcales</taxon>
        <taxon>Microbacteriaceae</taxon>
        <taxon>Lysinibacter</taxon>
    </lineage>
</organism>
<proteinExistence type="predicted"/>
<comment type="caution">
    <text evidence="3">The sequence shown here is derived from an EMBL/GenBank/DDBJ whole genome shotgun (WGS) entry which is preliminary data.</text>
</comment>
<keyword evidence="4" id="KW-1185">Reference proteome</keyword>
<evidence type="ECO:0000313" key="4">
    <source>
        <dbReference type="Proteomes" id="UP000541033"/>
    </source>
</evidence>
<reference evidence="3 4" key="1">
    <citation type="submission" date="2020-02" db="EMBL/GenBank/DDBJ databases">
        <title>Sequencing the genomes of 1000 actinobacteria strains.</title>
        <authorList>
            <person name="Klenk H.-P."/>
        </authorList>
    </citation>
    <scope>NUCLEOTIDE SEQUENCE [LARGE SCALE GENOMIC DNA]</scope>
    <source>
        <strain evidence="3 4">DSM 27960</strain>
    </source>
</reference>
<feature type="region of interest" description="Disordered" evidence="1">
    <location>
        <begin position="1"/>
        <end position="23"/>
    </location>
</feature>
<dbReference type="Pfam" id="PF13794">
    <property type="entry name" value="MiaE_2"/>
    <property type="match status" value="1"/>
</dbReference>
<evidence type="ECO:0000259" key="2">
    <source>
        <dbReference type="Pfam" id="PF13794"/>
    </source>
</evidence>
<evidence type="ECO:0000313" key="3">
    <source>
        <dbReference type="EMBL" id="NIH52353.1"/>
    </source>
</evidence>
<evidence type="ECO:0000256" key="1">
    <source>
        <dbReference type="SAM" id="MobiDB-lite"/>
    </source>
</evidence>
<dbReference type="InterPro" id="IPR012347">
    <property type="entry name" value="Ferritin-like"/>
</dbReference>
<gene>
    <name evidence="3" type="ORF">FHX76_000221</name>
</gene>
<dbReference type="EMBL" id="JAAMOX010000001">
    <property type="protein sequence ID" value="NIH52353.1"/>
    <property type="molecule type" value="Genomic_DNA"/>
</dbReference>
<sequence length="239" mass="26492">MFSWFRRRRTSPPASHRLRSRDEQNPAAKVDLAELAPGIIPYLGLVSYLQLEVYEATSRAVASAPDLAAKEILSNAAGLALDKHQEFAAEIRRRHREPAVVMEPYTHTIDRYVDRVEPANWNEQLLLVYLVGGLFDEFFAQLASGLTDGYGPKAADILRGESGRAGIATLLERAIRDNPKTGDRLALWGRRLVGDSLLVARSSLVLSDNTASDEKKIEPVFTELISTHIKRMDALGLTA</sequence>
<accession>A0A7X5QYJ4</accession>
<dbReference type="InterPro" id="IPR059125">
    <property type="entry name" value="Ferritin_actino"/>
</dbReference>
<feature type="compositionally biased region" description="Basic residues" evidence="1">
    <location>
        <begin position="1"/>
        <end position="10"/>
    </location>
</feature>
<dbReference type="AlphaFoldDB" id="A0A7X5QYJ4"/>
<feature type="domain" description="Ferritin-like" evidence="2">
    <location>
        <begin position="39"/>
        <end position="200"/>
    </location>
</feature>
<dbReference type="Proteomes" id="UP000541033">
    <property type="component" value="Unassembled WGS sequence"/>
</dbReference>
<dbReference type="Gene3D" id="1.20.1260.10">
    <property type="match status" value="1"/>
</dbReference>